<reference evidence="2" key="1">
    <citation type="submission" date="2019-02" db="EMBL/GenBank/DDBJ databases">
        <authorList>
            <person name="Gruber-Vodicka R. H."/>
            <person name="Seah K. B. B."/>
        </authorList>
    </citation>
    <scope>NUCLEOTIDE SEQUENCE</scope>
    <source>
        <strain evidence="2">BECK_S1320</strain>
        <strain evidence="1">BECK_S1321</strain>
    </source>
</reference>
<dbReference type="EMBL" id="CAADFR010000016">
    <property type="protein sequence ID" value="VFK37535.1"/>
    <property type="molecule type" value="Genomic_DNA"/>
</dbReference>
<dbReference type="CDD" id="cd18687">
    <property type="entry name" value="PIN_VapC-like"/>
    <property type="match status" value="1"/>
</dbReference>
<dbReference type="SUPFAM" id="SSF88723">
    <property type="entry name" value="PIN domain-like"/>
    <property type="match status" value="1"/>
</dbReference>
<sequence length="201" mass="23656">MKWFQLRPRIPVFPDNGKRDALARPRLRPFWFRLRRVGFKDMKPTLYLDTTIPSYLFDERDSIKLHIEITRKWWAEERGNFDIWASGEVLNEITAGKYPKKNEISKFASAIPILSPNSRVVDIARIYLENHLMPRVLKGDSLHLAYASFYRMGFLLTWNCNHLANANKRKHIRVINARLGLPTPEIVTPLELFSETIDDYE</sequence>
<dbReference type="AlphaFoldDB" id="A0A450YPA1"/>
<gene>
    <name evidence="2" type="ORF">BECKSD772E_GA0070983_102425</name>
    <name evidence="1" type="ORF">BECKSD772F_GA0070984_101621</name>
</gene>
<protein>
    <submittedName>
        <fullName evidence="2">PIN domain</fullName>
    </submittedName>
</protein>
<organism evidence="2">
    <name type="scientific">Candidatus Kentrum sp. SD</name>
    <dbReference type="NCBI Taxonomy" id="2126332"/>
    <lineage>
        <taxon>Bacteria</taxon>
        <taxon>Pseudomonadati</taxon>
        <taxon>Pseudomonadota</taxon>
        <taxon>Gammaproteobacteria</taxon>
        <taxon>Candidatus Kentrum</taxon>
    </lineage>
</organism>
<evidence type="ECO:0000313" key="1">
    <source>
        <dbReference type="EMBL" id="VFK37535.1"/>
    </source>
</evidence>
<dbReference type="EMBL" id="CAADFU010000024">
    <property type="protein sequence ID" value="VFK43336.1"/>
    <property type="molecule type" value="Genomic_DNA"/>
</dbReference>
<evidence type="ECO:0000313" key="2">
    <source>
        <dbReference type="EMBL" id="VFK43336.1"/>
    </source>
</evidence>
<name>A0A450YPA1_9GAMM</name>
<dbReference type="InterPro" id="IPR029060">
    <property type="entry name" value="PIN-like_dom_sf"/>
</dbReference>
<proteinExistence type="predicted"/>
<accession>A0A450YPA1</accession>